<keyword evidence="3" id="KW-0677">Repeat</keyword>
<keyword evidence="5 9" id="KW-0129">CBS domain</keyword>
<organism evidence="11 12">
    <name type="scientific">Lamprobacter modestohalophilus</name>
    <dbReference type="NCBI Taxonomy" id="1064514"/>
    <lineage>
        <taxon>Bacteria</taxon>
        <taxon>Pseudomonadati</taxon>
        <taxon>Pseudomonadota</taxon>
        <taxon>Gammaproteobacteria</taxon>
        <taxon>Chromatiales</taxon>
        <taxon>Chromatiaceae</taxon>
        <taxon>Lamprobacter</taxon>
    </lineage>
</organism>
<evidence type="ECO:0000256" key="6">
    <source>
        <dbReference type="ARBA" id="ARBA00023285"/>
    </source>
</evidence>
<evidence type="ECO:0000256" key="9">
    <source>
        <dbReference type="PROSITE-ProRule" id="PRU00703"/>
    </source>
</evidence>
<evidence type="ECO:0000256" key="8">
    <source>
        <dbReference type="ARBA" id="ARBA00040729"/>
    </source>
</evidence>
<comment type="caution">
    <text evidence="11">The sequence shown here is derived from an EMBL/GenBank/DDBJ whole genome shotgun (WGS) entry which is preliminary data.</text>
</comment>
<dbReference type="FunFam" id="3.10.580.10:FF:000002">
    <property type="entry name" value="Magnesium/cobalt efflux protein CorC"/>
    <property type="match status" value="1"/>
</dbReference>
<proteinExistence type="inferred from homology"/>
<dbReference type="SMART" id="SM01091">
    <property type="entry name" value="CorC_HlyC"/>
    <property type="match status" value="1"/>
</dbReference>
<feature type="domain" description="CBS" evidence="10">
    <location>
        <begin position="76"/>
        <end position="136"/>
    </location>
</feature>
<dbReference type="Pfam" id="PF03471">
    <property type="entry name" value="CorC_HlyC"/>
    <property type="match status" value="1"/>
</dbReference>
<dbReference type="InterPro" id="IPR016169">
    <property type="entry name" value="FAD-bd_PCMH_sub2"/>
</dbReference>
<reference evidence="11 12" key="1">
    <citation type="journal article" date="2020" name="Microorganisms">
        <title>Osmotic Adaptation and Compatible Solute Biosynthesis of Phototrophic Bacteria as Revealed from Genome Analyses.</title>
        <authorList>
            <person name="Imhoff J.F."/>
            <person name="Rahn T."/>
            <person name="Kunzel S."/>
            <person name="Keller A."/>
            <person name="Neulinger S.C."/>
        </authorList>
    </citation>
    <scope>NUCLEOTIDE SEQUENCE [LARGE SCALE GENOMIC DNA]</scope>
    <source>
        <strain evidence="11 12">DSM 25653</strain>
    </source>
</reference>
<dbReference type="GO" id="GO:0050660">
    <property type="term" value="F:flavin adenine dinucleotide binding"/>
    <property type="evidence" value="ECO:0007669"/>
    <property type="project" value="InterPro"/>
</dbReference>
<dbReference type="PROSITE" id="PS51371">
    <property type="entry name" value="CBS"/>
    <property type="match status" value="2"/>
</dbReference>
<evidence type="ECO:0000256" key="7">
    <source>
        <dbReference type="ARBA" id="ARBA00037273"/>
    </source>
</evidence>
<keyword evidence="2" id="KW-0813">Transport</keyword>
<dbReference type="InterPro" id="IPR046342">
    <property type="entry name" value="CBS_dom_sf"/>
</dbReference>
<name>A0A9X1B619_9GAMM</name>
<dbReference type="CDD" id="cd04590">
    <property type="entry name" value="CBS_pair_CorC_HlyC_assoc"/>
    <property type="match status" value="1"/>
</dbReference>
<dbReference type="PANTHER" id="PTHR22777">
    <property type="entry name" value="HEMOLYSIN-RELATED"/>
    <property type="match status" value="1"/>
</dbReference>
<evidence type="ECO:0000313" key="12">
    <source>
        <dbReference type="Proteomes" id="UP001138768"/>
    </source>
</evidence>
<evidence type="ECO:0000256" key="5">
    <source>
        <dbReference type="ARBA" id="ARBA00023122"/>
    </source>
</evidence>
<evidence type="ECO:0000313" key="11">
    <source>
        <dbReference type="EMBL" id="MBK1620222.1"/>
    </source>
</evidence>
<dbReference type="Proteomes" id="UP001138768">
    <property type="component" value="Unassembled WGS sequence"/>
</dbReference>
<dbReference type="InterPro" id="IPR036318">
    <property type="entry name" value="FAD-bd_PCMH-like_sf"/>
</dbReference>
<dbReference type="AlphaFoldDB" id="A0A9X1B619"/>
<keyword evidence="12" id="KW-1185">Reference proteome</keyword>
<dbReference type="PANTHER" id="PTHR22777:SF27">
    <property type="entry name" value="MAGNESIUM AND COBALT EFFLUX PROTEIN CORC"/>
    <property type="match status" value="1"/>
</dbReference>
<dbReference type="InterPro" id="IPR000644">
    <property type="entry name" value="CBS_dom"/>
</dbReference>
<comment type="similarity">
    <text evidence="1">Belongs to the UPF0053 family.</text>
</comment>
<accession>A0A9X1B619</accession>
<sequence length="296" mass="33169">MASDDGSRNGAQASHWLQRLRLAGLIRRFTHREPKTKEQLAELLQQAECRGLLDREALGMMEAVLQVADLRVGDIMIPRAEMVHIRRDDPLESILTTAVESAHSRFPVTGDDKGEVVGILLAKDLLSYCSETNRRSFNIRDHLRPAVFVPESKRLNVLLKEFRASRNHMAIVVDEYGSAAGLVTIEDVLEQIVGDIEDEHDFDEGAFIYKRGKGDYTVKARTAIDEFNEYFGSSLEGGDLDTVGGLVVHAFAHLPKRGERVDIDGFRFTIMRADSRRVHLLTVRPPEHADSVTPPT</sequence>
<feature type="domain" description="CBS" evidence="10">
    <location>
        <begin position="142"/>
        <end position="202"/>
    </location>
</feature>
<dbReference type="Pfam" id="PF00571">
    <property type="entry name" value="CBS"/>
    <property type="match status" value="2"/>
</dbReference>
<dbReference type="InterPro" id="IPR054115">
    <property type="entry name" value="CorC_N"/>
</dbReference>
<keyword evidence="4" id="KW-0460">Magnesium</keyword>
<evidence type="ECO:0000256" key="4">
    <source>
        <dbReference type="ARBA" id="ARBA00022842"/>
    </source>
</evidence>
<dbReference type="GO" id="GO:0005886">
    <property type="term" value="C:plasma membrane"/>
    <property type="evidence" value="ECO:0007669"/>
    <property type="project" value="TreeGrafter"/>
</dbReference>
<dbReference type="SUPFAM" id="SSF56176">
    <property type="entry name" value="FAD-binding/transporter-associated domain-like"/>
    <property type="match status" value="1"/>
</dbReference>
<dbReference type="SUPFAM" id="SSF54631">
    <property type="entry name" value="CBS-domain pair"/>
    <property type="match status" value="1"/>
</dbReference>
<evidence type="ECO:0000256" key="2">
    <source>
        <dbReference type="ARBA" id="ARBA00022448"/>
    </source>
</evidence>
<comment type="function">
    <text evidence="7">Plays a role in the transport of magnesium and cobalt ions.</text>
</comment>
<dbReference type="EMBL" id="NRRY01000034">
    <property type="protein sequence ID" value="MBK1620222.1"/>
    <property type="molecule type" value="Genomic_DNA"/>
</dbReference>
<dbReference type="SMART" id="SM00116">
    <property type="entry name" value="CBS"/>
    <property type="match status" value="2"/>
</dbReference>
<dbReference type="Gene3D" id="3.30.465.10">
    <property type="match status" value="1"/>
</dbReference>
<dbReference type="Pfam" id="PF21917">
    <property type="entry name" value="NMB0537_N"/>
    <property type="match status" value="1"/>
</dbReference>
<keyword evidence="6" id="KW-0170">Cobalt</keyword>
<dbReference type="Gene3D" id="3.10.580.10">
    <property type="entry name" value="CBS-domain"/>
    <property type="match status" value="1"/>
</dbReference>
<gene>
    <name evidence="11" type="ORF">CKO42_17595</name>
</gene>
<protein>
    <recommendedName>
        <fullName evidence="8">Magnesium and cobalt efflux protein CorC</fullName>
    </recommendedName>
</protein>
<evidence type="ECO:0000259" key="10">
    <source>
        <dbReference type="PROSITE" id="PS51371"/>
    </source>
</evidence>
<dbReference type="InterPro" id="IPR044751">
    <property type="entry name" value="Ion_transp-like_CBS"/>
</dbReference>
<evidence type="ECO:0000256" key="3">
    <source>
        <dbReference type="ARBA" id="ARBA00022737"/>
    </source>
</evidence>
<dbReference type="InterPro" id="IPR005170">
    <property type="entry name" value="Transptr-assoc_dom"/>
</dbReference>
<dbReference type="RefSeq" id="WP_200246855.1">
    <property type="nucleotide sequence ID" value="NZ_NRRY01000034.1"/>
</dbReference>
<evidence type="ECO:0000256" key="1">
    <source>
        <dbReference type="ARBA" id="ARBA00006337"/>
    </source>
</evidence>